<feature type="transmembrane region" description="Helical" evidence="1">
    <location>
        <begin position="221"/>
        <end position="242"/>
    </location>
</feature>
<accession>A0ABP7TZV5</accession>
<reference evidence="3" key="1">
    <citation type="journal article" date="2019" name="Int. J. Syst. Evol. Microbiol.">
        <title>The Global Catalogue of Microorganisms (GCM) 10K type strain sequencing project: providing services to taxonomists for standard genome sequencing and annotation.</title>
        <authorList>
            <consortium name="The Broad Institute Genomics Platform"/>
            <consortium name="The Broad Institute Genome Sequencing Center for Infectious Disease"/>
            <person name="Wu L."/>
            <person name="Ma J."/>
        </authorList>
    </citation>
    <scope>NUCLEOTIDE SEQUENCE [LARGE SCALE GENOMIC DNA]</scope>
    <source>
        <strain evidence="3">JCM 17342</strain>
    </source>
</reference>
<evidence type="ECO:0000313" key="3">
    <source>
        <dbReference type="Proteomes" id="UP001501747"/>
    </source>
</evidence>
<dbReference type="InterPro" id="IPR035992">
    <property type="entry name" value="Ricin_B-like_lectins"/>
</dbReference>
<dbReference type="Proteomes" id="UP001501747">
    <property type="component" value="Unassembled WGS sequence"/>
</dbReference>
<dbReference type="SUPFAM" id="SSF50370">
    <property type="entry name" value="Ricin B-like lectins"/>
    <property type="match status" value="1"/>
</dbReference>
<dbReference type="Pfam" id="PF13560">
    <property type="entry name" value="HTH_31"/>
    <property type="match status" value="1"/>
</dbReference>
<protein>
    <recommendedName>
        <fullName evidence="4">Ricin B lectin domain-containing protein</fullName>
    </recommendedName>
</protein>
<comment type="caution">
    <text evidence="2">The sequence shown here is derived from an EMBL/GenBank/DDBJ whole genome shotgun (WGS) entry which is preliminary data.</text>
</comment>
<evidence type="ECO:0000313" key="2">
    <source>
        <dbReference type="EMBL" id="GAA4033672.1"/>
    </source>
</evidence>
<sequence>MKDGEYPPSPTGLVLEFRRRLKDVRIEAGNPTGAEMIRALRNSKGPRLHPSTLSEFASDKRPTSLPGQDFVHAYVRACHRHRGDSPEEVDRQVHSWLASRTDVVVALGMSVTPVEADSPEAPKPSVDLNLVCDPVELGDALRLRVTASGRERSRVATELGKGPAWFEDVLSGRELPSPERWAELMSLLSVSKGDLTAWHCAYARVQHHAARCAARPARRRTAILVGAAAVVVLLLLGVGTYLSSGGDSRDANAELMSQNSPCLSGGPGYSVLNHHSSMLINNQDRPRMGMQRGATAIGTRYQLAQPHAEHKTCLMTLRANTSNGPLCLTAAGEPDIAWRPCDDALPAQQWVEEPHWNDGTSQWARLHSAADPERCLQQARSDGAGTPLTVAACSTNWLQHWRLLPPS</sequence>
<dbReference type="Gene3D" id="2.80.10.50">
    <property type="match status" value="1"/>
</dbReference>
<evidence type="ECO:0008006" key="4">
    <source>
        <dbReference type="Google" id="ProtNLM"/>
    </source>
</evidence>
<organism evidence="2 3">
    <name type="scientific">Allokutzneria multivorans</name>
    <dbReference type="NCBI Taxonomy" id="1142134"/>
    <lineage>
        <taxon>Bacteria</taxon>
        <taxon>Bacillati</taxon>
        <taxon>Actinomycetota</taxon>
        <taxon>Actinomycetes</taxon>
        <taxon>Pseudonocardiales</taxon>
        <taxon>Pseudonocardiaceae</taxon>
        <taxon>Allokutzneria</taxon>
    </lineage>
</organism>
<keyword evidence="1" id="KW-0812">Transmembrane</keyword>
<keyword evidence="1" id="KW-0472">Membrane</keyword>
<proteinExistence type="predicted"/>
<name>A0ABP7TZV5_9PSEU</name>
<dbReference type="PROSITE" id="PS50231">
    <property type="entry name" value="RICIN_B_LECTIN"/>
    <property type="match status" value="1"/>
</dbReference>
<dbReference type="EMBL" id="BAABAL010000024">
    <property type="protein sequence ID" value="GAA4033672.1"/>
    <property type="molecule type" value="Genomic_DNA"/>
</dbReference>
<evidence type="ECO:0000256" key="1">
    <source>
        <dbReference type="SAM" id="Phobius"/>
    </source>
</evidence>
<gene>
    <name evidence="2" type="ORF">GCM10022247_68380</name>
</gene>
<keyword evidence="3" id="KW-1185">Reference proteome</keyword>
<keyword evidence="1" id="KW-1133">Transmembrane helix</keyword>